<dbReference type="KEGG" id="cok:COCCU_11315"/>
<evidence type="ECO:0000313" key="3">
    <source>
        <dbReference type="EMBL" id="QGU08174.1"/>
    </source>
</evidence>
<dbReference type="Pfam" id="PF07498">
    <property type="entry name" value="Rho_N"/>
    <property type="match status" value="1"/>
</dbReference>
<reference evidence="3 4" key="1">
    <citation type="submission" date="2019-11" db="EMBL/GenBank/DDBJ databases">
        <title>Complete genome sequence of Corynebacterium kalinowskii 1959, a novel Corynebacterium species isolated from soil of a small paddock in Vilsendorf, Germany.</title>
        <authorList>
            <person name="Schaffert L."/>
            <person name="Ruwe M."/>
            <person name="Milse J."/>
            <person name="Hanuschka K."/>
            <person name="Ortseifen V."/>
            <person name="Droste J."/>
            <person name="Brandt D."/>
            <person name="Schlueter L."/>
            <person name="Kutter Y."/>
            <person name="Vinke S."/>
            <person name="Viehoefer P."/>
            <person name="Jacob L."/>
            <person name="Luebke N.-C."/>
            <person name="Schulte-Berndt E."/>
            <person name="Hain C."/>
            <person name="Linder M."/>
            <person name="Schmidt P."/>
            <person name="Wollenschlaeger L."/>
            <person name="Luttermann T."/>
            <person name="Thieme E."/>
            <person name="Hassa J."/>
            <person name="Haak M."/>
            <person name="Wittchen M."/>
            <person name="Mentz A."/>
            <person name="Persicke M."/>
            <person name="Busche T."/>
            <person name="Ruckert C."/>
        </authorList>
    </citation>
    <scope>NUCLEOTIDE SEQUENCE [LARGE SCALE GENOMIC DNA]</scope>
    <source>
        <strain evidence="3 4">2039</strain>
    </source>
</reference>
<organism evidence="3 4">
    <name type="scientific">Corynebacterium occultum</name>
    <dbReference type="NCBI Taxonomy" id="2675219"/>
    <lineage>
        <taxon>Bacteria</taxon>
        <taxon>Bacillati</taxon>
        <taxon>Actinomycetota</taxon>
        <taxon>Actinomycetes</taxon>
        <taxon>Mycobacteriales</taxon>
        <taxon>Corynebacteriaceae</taxon>
        <taxon>Corynebacterium</taxon>
    </lineage>
</organism>
<gene>
    <name evidence="3" type="ORF">COCCU_11315</name>
</gene>
<dbReference type="InterPro" id="IPR036269">
    <property type="entry name" value="Rho_N_sf"/>
</dbReference>
<dbReference type="InterPro" id="IPR055642">
    <property type="entry name" value="DUF7218"/>
</dbReference>
<dbReference type="Proteomes" id="UP000424462">
    <property type="component" value="Chromosome"/>
</dbReference>
<evidence type="ECO:0000256" key="1">
    <source>
        <dbReference type="SAM" id="MobiDB-lite"/>
    </source>
</evidence>
<accession>A0A6B8W3Q3</accession>
<evidence type="ECO:0000259" key="2">
    <source>
        <dbReference type="Pfam" id="PF07498"/>
    </source>
</evidence>
<name>A0A6B8W3Q3_9CORY</name>
<feature type="region of interest" description="Disordered" evidence="1">
    <location>
        <begin position="1"/>
        <end position="57"/>
    </location>
</feature>
<keyword evidence="4" id="KW-1185">Reference proteome</keyword>
<dbReference type="InterPro" id="IPR011112">
    <property type="entry name" value="Rho-like_N"/>
</dbReference>
<feature type="compositionally biased region" description="Basic and acidic residues" evidence="1">
    <location>
        <begin position="1"/>
        <end position="28"/>
    </location>
</feature>
<feature type="compositionally biased region" description="Low complexity" evidence="1">
    <location>
        <begin position="29"/>
        <end position="41"/>
    </location>
</feature>
<feature type="domain" description="Rho termination factor-like N-terminal" evidence="2">
    <location>
        <begin position="61"/>
        <end position="89"/>
    </location>
</feature>
<dbReference type="SUPFAM" id="SSF68912">
    <property type="entry name" value="Rho N-terminal domain-like"/>
    <property type="match status" value="1"/>
</dbReference>
<dbReference type="Pfam" id="PF23855">
    <property type="entry name" value="DUF7218"/>
    <property type="match status" value="1"/>
</dbReference>
<dbReference type="RefSeq" id="WP_156231580.1">
    <property type="nucleotide sequence ID" value="NZ_CP046455.1"/>
</dbReference>
<proteinExistence type="predicted"/>
<feature type="compositionally biased region" description="Basic and acidic residues" evidence="1">
    <location>
        <begin position="42"/>
        <end position="52"/>
    </location>
</feature>
<evidence type="ECO:0000313" key="4">
    <source>
        <dbReference type="Proteomes" id="UP000424462"/>
    </source>
</evidence>
<sequence>MAEKKKEDPGPSVKDKELYEELREDGASKGKAARIANAAAKTSREEVGRKGGEAGSYDDWTVEELKERARELEIESRSTMNKQELIDALRNS</sequence>
<dbReference type="Gene3D" id="1.10.720.10">
    <property type="match status" value="1"/>
</dbReference>
<protein>
    <recommendedName>
        <fullName evidence="2">Rho termination factor-like N-terminal domain-containing protein</fullName>
    </recommendedName>
</protein>
<dbReference type="GO" id="GO:0006353">
    <property type="term" value="P:DNA-templated transcription termination"/>
    <property type="evidence" value="ECO:0007669"/>
    <property type="project" value="InterPro"/>
</dbReference>
<dbReference type="AlphaFoldDB" id="A0A6B8W3Q3"/>
<dbReference type="EMBL" id="CP046455">
    <property type="protein sequence ID" value="QGU08174.1"/>
    <property type="molecule type" value="Genomic_DNA"/>
</dbReference>